<gene>
    <name evidence="4" type="ORF">QK289_08400</name>
</gene>
<dbReference type="Pfam" id="PF04321">
    <property type="entry name" value="RmlD_sub_bind"/>
    <property type="match status" value="1"/>
</dbReference>
<dbReference type="EC" id="1.1.1.133" evidence="2"/>
<accession>A0ABT6R249</accession>
<dbReference type="InterPro" id="IPR036291">
    <property type="entry name" value="NAD(P)-bd_dom_sf"/>
</dbReference>
<protein>
    <recommendedName>
        <fullName evidence="2">dTDP-4-dehydrorhamnose reductase</fullName>
        <ecNumber evidence="2">1.1.1.133</ecNumber>
    </recommendedName>
</protein>
<evidence type="ECO:0000256" key="2">
    <source>
        <dbReference type="RuleBase" id="RU364082"/>
    </source>
</evidence>
<dbReference type="PANTHER" id="PTHR10491">
    <property type="entry name" value="DTDP-4-DEHYDRORHAMNOSE REDUCTASE"/>
    <property type="match status" value="1"/>
</dbReference>
<dbReference type="RefSeq" id="WP_014971589.1">
    <property type="nucleotide sequence ID" value="NZ_JASBQV010000011.1"/>
</dbReference>
<evidence type="ECO:0000313" key="5">
    <source>
        <dbReference type="Proteomes" id="UP001243286"/>
    </source>
</evidence>
<feature type="domain" description="RmlD-like substrate binding" evidence="3">
    <location>
        <begin position="1"/>
        <end position="207"/>
    </location>
</feature>
<reference evidence="4 5" key="1">
    <citation type="submission" date="2023-04" db="EMBL/GenBank/DDBJ databases">
        <title>Antarctic isolates genomes.</title>
        <authorList>
            <person name="Dimov S.G."/>
        </authorList>
    </citation>
    <scope>NUCLEOTIDE SEQUENCE [LARGE SCALE GENOMIC DNA]</scope>
    <source>
        <strain evidence="4 5">AL19</strain>
    </source>
</reference>
<name>A0ABT6R249_9BACL</name>
<evidence type="ECO:0000313" key="4">
    <source>
        <dbReference type="EMBL" id="MDI3235022.1"/>
    </source>
</evidence>
<comment type="similarity">
    <text evidence="1 2">Belongs to the dTDP-4-dehydrorhamnose reductase family.</text>
</comment>
<comment type="pathway">
    <text evidence="2">Carbohydrate biosynthesis; dTDP-L-rhamnose biosynthesis.</text>
</comment>
<evidence type="ECO:0000259" key="3">
    <source>
        <dbReference type="Pfam" id="PF04321"/>
    </source>
</evidence>
<dbReference type="InterPro" id="IPR029903">
    <property type="entry name" value="RmlD-like-bd"/>
</dbReference>
<proteinExistence type="inferred from homology"/>
<dbReference type="Gene3D" id="3.40.50.720">
    <property type="entry name" value="NAD(P)-binding Rossmann-like Domain"/>
    <property type="match status" value="1"/>
</dbReference>
<sequence>MNVLITGMNGTVAPVVADVFRTHGYDVTAWDRSVVSTTDLALMEAFIDRVQPDLLLHIGMGSAEFAETLARLSFERNIPFLFTSTASVYADHQQGPHDPSIAPEAEDEYGFYKRTCERLIQAVNPDAYIVRIGWQIGQAAGSNNMIDYLERHAASGEIPASTNWYPSCAFLEDTAGTLYTLITSETPGLYLANGNRDHSFFDIATALNTLHGSKWSITEDNTITRDDRMRDDRVVLRPITERLSLPS</sequence>
<dbReference type="PANTHER" id="PTHR10491:SF4">
    <property type="entry name" value="METHIONINE ADENOSYLTRANSFERASE 2 SUBUNIT BETA"/>
    <property type="match status" value="1"/>
</dbReference>
<comment type="function">
    <text evidence="2">Catalyzes the reduction of dTDP-6-deoxy-L-lyxo-4-hexulose to yield dTDP-L-rhamnose.</text>
</comment>
<dbReference type="EMBL" id="JASBQV010000011">
    <property type="protein sequence ID" value="MDI3235022.1"/>
    <property type="molecule type" value="Genomic_DNA"/>
</dbReference>
<keyword evidence="2" id="KW-0521">NADP</keyword>
<dbReference type="Proteomes" id="UP001243286">
    <property type="component" value="Unassembled WGS sequence"/>
</dbReference>
<keyword evidence="2" id="KW-0560">Oxidoreductase</keyword>
<evidence type="ECO:0000256" key="1">
    <source>
        <dbReference type="ARBA" id="ARBA00010944"/>
    </source>
</evidence>
<keyword evidence="5" id="KW-1185">Reference proteome</keyword>
<dbReference type="InterPro" id="IPR005913">
    <property type="entry name" value="dTDP_dehydrorham_reduct"/>
</dbReference>
<dbReference type="SUPFAM" id="SSF51735">
    <property type="entry name" value="NAD(P)-binding Rossmann-fold domains"/>
    <property type="match status" value="1"/>
</dbReference>
<comment type="caution">
    <text evidence="4">The sequence shown here is derived from an EMBL/GenBank/DDBJ whole genome shotgun (WGS) entry which is preliminary data.</text>
</comment>
<organism evidence="4 5">
    <name type="scientific">Exiguobacterium antarcticum</name>
    <dbReference type="NCBI Taxonomy" id="132920"/>
    <lineage>
        <taxon>Bacteria</taxon>
        <taxon>Bacillati</taxon>
        <taxon>Bacillota</taxon>
        <taxon>Bacilli</taxon>
        <taxon>Bacillales</taxon>
        <taxon>Bacillales Family XII. Incertae Sedis</taxon>
        <taxon>Exiguobacterium</taxon>
    </lineage>
</organism>